<dbReference type="Proteomes" id="UP001055185">
    <property type="component" value="Unassembled WGS sequence"/>
</dbReference>
<dbReference type="Pfam" id="PF03275">
    <property type="entry name" value="GLF"/>
    <property type="match status" value="1"/>
</dbReference>
<keyword evidence="3" id="KW-0285">Flavoprotein</keyword>
<sequence>MLYDYLVVGAGLYGAVFAQQAMEQGKRVLVVEKRPQIGGNLYTQQVEGITVHKYGAHIFHTNDPEIWDYITRFARFNRFVNRPVANYKGELYSLPFNMYTFYQMWGTVSPQQAQAKLEVQRREITGEPCNLEEQAIALVGRDLYEKLVQGYTEKQWGRPCRELPPFIIRRLPVRLTYDNDYFDARYQGVPEEGYTALIARMLAGAEVRLGVDYLACKPWLDILAKRVIYTGPLDAYFGYRLGSLEYRSLTFEEAVLPQTNYQGNAVVNYTDRETPWTRIIEHKWFQFGRGADGAELDKTVISREYSAAWQPGAEPYYPVNNIKNEALRAEYQELAAAEPRVRFGGRLGEYRYYDMDQVIAAALTASREELGRPL</sequence>
<evidence type="ECO:0000313" key="7">
    <source>
        <dbReference type="EMBL" id="GJN65486.1"/>
    </source>
</evidence>
<dbReference type="InterPro" id="IPR004379">
    <property type="entry name" value="UDP-GALP_mutase"/>
</dbReference>
<gene>
    <name evidence="7" type="primary">glf</name>
    <name evidence="7" type="ORF">JCM17207_21110</name>
</gene>
<dbReference type="PANTHER" id="PTHR21197:SF0">
    <property type="entry name" value="UDP-GALACTOPYRANOSE MUTASE"/>
    <property type="match status" value="1"/>
</dbReference>
<keyword evidence="4" id="KW-0274">FAD</keyword>
<comment type="cofactor">
    <cofactor evidence="1">
        <name>FAD</name>
        <dbReference type="ChEBI" id="CHEBI:57692"/>
    </cofactor>
</comment>
<dbReference type="AlphaFoldDB" id="A0AA37IZY7"/>
<evidence type="ECO:0000256" key="4">
    <source>
        <dbReference type="ARBA" id="ARBA00022827"/>
    </source>
</evidence>
<dbReference type="Gene3D" id="3.40.50.720">
    <property type="entry name" value="NAD(P)-binding Rossmann-like Domain"/>
    <property type="match status" value="3"/>
</dbReference>
<dbReference type="GO" id="GO:0008767">
    <property type="term" value="F:UDP-galactopyranose mutase activity"/>
    <property type="evidence" value="ECO:0007669"/>
    <property type="project" value="InterPro"/>
</dbReference>
<feature type="domain" description="UDP-galactopyranose mutase C-terminal" evidence="6">
    <location>
        <begin position="146"/>
        <end position="352"/>
    </location>
</feature>
<comment type="similarity">
    <text evidence="2">Belongs to the UDP-galactopyranose/dTDP-fucopyranose mutase family.</text>
</comment>
<reference evidence="7" key="1">
    <citation type="journal article" date="2022" name="Int. J. Syst. Evol. Microbiol.">
        <title>Genome-based, phenotypic and chemotaxonomic classification of Faecalibacterium strains: proposal of three novel species Faecalibacterium duncaniae sp. nov., Faecalibacterium hattorii sp. nov. and Faecalibacterium gallinarum sp. nov. .</title>
        <authorList>
            <person name="Sakamoto M."/>
            <person name="Sakurai N."/>
            <person name="Tanno H."/>
            <person name="Iino T."/>
            <person name="Ohkuma M."/>
            <person name="Endo A."/>
        </authorList>
    </citation>
    <scope>NUCLEOTIDE SEQUENCE</scope>
    <source>
        <strain evidence="7">JCM 17207</strain>
    </source>
</reference>
<evidence type="ECO:0000256" key="5">
    <source>
        <dbReference type="ARBA" id="ARBA00023235"/>
    </source>
</evidence>
<proteinExistence type="inferred from homology"/>
<dbReference type="SUPFAM" id="SSF51971">
    <property type="entry name" value="Nucleotide-binding domain"/>
    <property type="match status" value="1"/>
</dbReference>
<dbReference type="PANTHER" id="PTHR21197">
    <property type="entry name" value="UDP-GALACTOPYRANOSE MUTASE"/>
    <property type="match status" value="1"/>
</dbReference>
<dbReference type="InterPro" id="IPR015899">
    <property type="entry name" value="UDP-GalPyranose_mutase_C"/>
</dbReference>
<dbReference type="SUPFAM" id="SSF54373">
    <property type="entry name" value="FAD-linked reductases, C-terminal domain"/>
    <property type="match status" value="1"/>
</dbReference>
<evidence type="ECO:0000259" key="6">
    <source>
        <dbReference type="Pfam" id="PF03275"/>
    </source>
</evidence>
<name>A0AA37IZY7_9FIRM</name>
<evidence type="ECO:0000256" key="1">
    <source>
        <dbReference type="ARBA" id="ARBA00001974"/>
    </source>
</evidence>
<evidence type="ECO:0000313" key="8">
    <source>
        <dbReference type="Proteomes" id="UP001055185"/>
    </source>
</evidence>
<accession>A0AA37IZY7</accession>
<keyword evidence="5" id="KW-0413">Isomerase</keyword>
<keyword evidence="8" id="KW-1185">Reference proteome</keyword>
<dbReference type="EMBL" id="BQKV01000098">
    <property type="protein sequence ID" value="GJN65486.1"/>
    <property type="molecule type" value="Genomic_DNA"/>
</dbReference>
<dbReference type="Pfam" id="PF13450">
    <property type="entry name" value="NAD_binding_8"/>
    <property type="match status" value="1"/>
</dbReference>
<organism evidence="7 8">
    <name type="scientific">Faecalibacterium gallinarum</name>
    <dbReference type="NCBI Taxonomy" id="2903556"/>
    <lineage>
        <taxon>Bacteria</taxon>
        <taxon>Bacillati</taxon>
        <taxon>Bacillota</taxon>
        <taxon>Clostridia</taxon>
        <taxon>Eubacteriales</taxon>
        <taxon>Oscillospiraceae</taxon>
        <taxon>Faecalibacterium</taxon>
    </lineage>
</organism>
<comment type="caution">
    <text evidence="7">The sequence shown here is derived from an EMBL/GenBank/DDBJ whole genome shotgun (WGS) entry which is preliminary data.</text>
</comment>
<dbReference type="GO" id="GO:0050660">
    <property type="term" value="F:flavin adenine dinucleotide binding"/>
    <property type="evidence" value="ECO:0007669"/>
    <property type="project" value="TreeGrafter"/>
</dbReference>
<evidence type="ECO:0000256" key="2">
    <source>
        <dbReference type="ARBA" id="ARBA00009321"/>
    </source>
</evidence>
<dbReference type="NCBIfam" id="TIGR00031">
    <property type="entry name" value="UDP-GALP_mutase"/>
    <property type="match status" value="1"/>
</dbReference>
<protein>
    <submittedName>
        <fullName evidence="7">UDP-galactopyranose mutase</fullName>
    </submittedName>
</protein>
<dbReference type="GO" id="GO:0005829">
    <property type="term" value="C:cytosol"/>
    <property type="evidence" value="ECO:0007669"/>
    <property type="project" value="TreeGrafter"/>
</dbReference>
<evidence type="ECO:0000256" key="3">
    <source>
        <dbReference type="ARBA" id="ARBA00022630"/>
    </source>
</evidence>